<evidence type="ECO:0000256" key="1">
    <source>
        <dbReference type="SAM" id="MobiDB-lite"/>
    </source>
</evidence>
<name>A0A9N7UYM4_PLEPL</name>
<accession>A0A9N7UYM4</accession>
<organism evidence="2 3">
    <name type="scientific">Pleuronectes platessa</name>
    <name type="common">European plaice</name>
    <dbReference type="NCBI Taxonomy" id="8262"/>
    <lineage>
        <taxon>Eukaryota</taxon>
        <taxon>Metazoa</taxon>
        <taxon>Chordata</taxon>
        <taxon>Craniata</taxon>
        <taxon>Vertebrata</taxon>
        <taxon>Euteleostomi</taxon>
        <taxon>Actinopterygii</taxon>
        <taxon>Neopterygii</taxon>
        <taxon>Teleostei</taxon>
        <taxon>Neoteleostei</taxon>
        <taxon>Acanthomorphata</taxon>
        <taxon>Carangaria</taxon>
        <taxon>Pleuronectiformes</taxon>
        <taxon>Pleuronectoidei</taxon>
        <taxon>Pleuronectidae</taxon>
        <taxon>Pleuronectes</taxon>
    </lineage>
</organism>
<sequence>LRHQLEFPPAENMKELREDWGTVEPARQLGHHTASLWVGEGGDGKEEEAGGGVGQEEKRDGERREFSTNNGPTETTEEPLQFGPNRSHPSLSRLYSVITPQSPPSVSISDTSTPPFRTRGISDRLMLPLLRHEIASSPPPTPKTYNSHCVLSILRWTAGEITQVA</sequence>
<dbReference type="AlphaFoldDB" id="A0A9N7UYM4"/>
<evidence type="ECO:0000313" key="2">
    <source>
        <dbReference type="EMBL" id="CAB1438871.1"/>
    </source>
</evidence>
<feature type="region of interest" description="Disordered" evidence="1">
    <location>
        <begin position="34"/>
        <end position="91"/>
    </location>
</feature>
<evidence type="ECO:0000313" key="3">
    <source>
        <dbReference type="Proteomes" id="UP001153269"/>
    </source>
</evidence>
<feature type="non-terminal residue" evidence="2">
    <location>
        <position position="1"/>
    </location>
</feature>
<comment type="caution">
    <text evidence="2">The sequence shown here is derived from an EMBL/GenBank/DDBJ whole genome shotgun (WGS) entry which is preliminary data.</text>
</comment>
<dbReference type="Proteomes" id="UP001153269">
    <property type="component" value="Unassembled WGS sequence"/>
</dbReference>
<reference evidence="2" key="1">
    <citation type="submission" date="2020-03" db="EMBL/GenBank/DDBJ databases">
        <authorList>
            <person name="Weist P."/>
        </authorList>
    </citation>
    <scope>NUCLEOTIDE SEQUENCE</scope>
</reference>
<dbReference type="EMBL" id="CADEAL010002223">
    <property type="protein sequence ID" value="CAB1438871.1"/>
    <property type="molecule type" value="Genomic_DNA"/>
</dbReference>
<protein>
    <submittedName>
        <fullName evidence="2">Uncharacterized protein</fullName>
    </submittedName>
</protein>
<keyword evidence="3" id="KW-1185">Reference proteome</keyword>
<proteinExistence type="predicted"/>
<gene>
    <name evidence="2" type="ORF">PLEPLA_LOCUS26731</name>
</gene>
<feature type="compositionally biased region" description="Basic and acidic residues" evidence="1">
    <location>
        <begin position="55"/>
        <end position="66"/>
    </location>
</feature>